<dbReference type="GO" id="GO:0003700">
    <property type="term" value="F:DNA-binding transcription factor activity"/>
    <property type="evidence" value="ECO:0007669"/>
    <property type="project" value="InterPro"/>
</dbReference>
<keyword evidence="4" id="KW-0804">Transcription</keyword>
<name>A0A1M5JAK5_9HYPH</name>
<dbReference type="FunFam" id="1.10.10.10:FF:000001">
    <property type="entry name" value="LysR family transcriptional regulator"/>
    <property type="match status" value="1"/>
</dbReference>
<evidence type="ECO:0000256" key="2">
    <source>
        <dbReference type="ARBA" id="ARBA00023015"/>
    </source>
</evidence>
<dbReference type="Proteomes" id="UP000184485">
    <property type="component" value="Unassembled WGS sequence"/>
</dbReference>
<dbReference type="PROSITE" id="PS50931">
    <property type="entry name" value="HTH_LYSR"/>
    <property type="match status" value="1"/>
</dbReference>
<dbReference type="AlphaFoldDB" id="A0A1M5JAK5"/>
<dbReference type="EMBL" id="FQUP01000004">
    <property type="protein sequence ID" value="SHG37415.1"/>
    <property type="molecule type" value="Genomic_DNA"/>
</dbReference>
<sequence length="311" mass="32367">MTFEQLRIFLAVAEREHLTRAAEVLHLTPSAVSASIRALELSYGVALFNRVGRRIELSDAGRLFLPEARAILVRVGTAEALIADLGGLKRGRLALQASQTIASHFLPPLMVAFQAAHPGVALSLVIGNTETVADAVAGGEAELGFVEGRIASPLLDSRKVAEDRLIVVVPPGHPWADGAPLSVAALGTSRWVLRESGSGTRSSFAEALLAAGLAVDDLDVALELPSNEAVLSAVASAPLATVVSEAAASAMIAAGRLVRVDCALPPRAFLMLRHKERHQTTAALAFADLAVTGISPPAPPPPRSRRGIPGA</sequence>
<dbReference type="RefSeq" id="WP_073056962.1">
    <property type="nucleotide sequence ID" value="NZ_FQUP01000004.1"/>
</dbReference>
<proteinExistence type="inferred from homology"/>
<dbReference type="Gene3D" id="3.40.190.290">
    <property type="match status" value="1"/>
</dbReference>
<evidence type="ECO:0000259" key="5">
    <source>
        <dbReference type="PROSITE" id="PS50931"/>
    </source>
</evidence>
<keyword evidence="7" id="KW-1185">Reference proteome</keyword>
<evidence type="ECO:0000256" key="3">
    <source>
        <dbReference type="ARBA" id="ARBA00023125"/>
    </source>
</evidence>
<dbReference type="SUPFAM" id="SSF53850">
    <property type="entry name" value="Periplasmic binding protein-like II"/>
    <property type="match status" value="1"/>
</dbReference>
<feature type="domain" description="HTH lysR-type" evidence="5">
    <location>
        <begin position="1"/>
        <end position="58"/>
    </location>
</feature>
<dbReference type="Pfam" id="PF00126">
    <property type="entry name" value="HTH_1"/>
    <property type="match status" value="1"/>
</dbReference>
<keyword evidence="2" id="KW-0805">Transcription regulation</keyword>
<gene>
    <name evidence="6" type="ORF">SAMN02745157_4148</name>
</gene>
<dbReference type="InterPro" id="IPR036388">
    <property type="entry name" value="WH-like_DNA-bd_sf"/>
</dbReference>
<accession>A0A1M5JAK5</accession>
<dbReference type="OrthoDB" id="9808620at2"/>
<reference evidence="6 7" key="1">
    <citation type="submission" date="2016-11" db="EMBL/GenBank/DDBJ databases">
        <authorList>
            <person name="Jaros S."/>
            <person name="Januszkiewicz K."/>
            <person name="Wedrychowicz H."/>
        </authorList>
    </citation>
    <scope>NUCLEOTIDE SEQUENCE [LARGE SCALE GENOMIC DNA]</scope>
    <source>
        <strain evidence="6 7">DSM 19436</strain>
    </source>
</reference>
<dbReference type="InterPro" id="IPR036390">
    <property type="entry name" value="WH_DNA-bd_sf"/>
</dbReference>
<dbReference type="PANTHER" id="PTHR30126">
    <property type="entry name" value="HTH-TYPE TRANSCRIPTIONAL REGULATOR"/>
    <property type="match status" value="1"/>
</dbReference>
<dbReference type="STRING" id="1122133.SAMN02745157_4148"/>
<evidence type="ECO:0000256" key="4">
    <source>
        <dbReference type="ARBA" id="ARBA00023163"/>
    </source>
</evidence>
<dbReference type="PANTHER" id="PTHR30126:SF39">
    <property type="entry name" value="HTH-TYPE TRANSCRIPTIONAL REGULATOR CYSL"/>
    <property type="match status" value="1"/>
</dbReference>
<dbReference type="PRINTS" id="PR00039">
    <property type="entry name" value="HTHLYSR"/>
</dbReference>
<comment type="similarity">
    <text evidence="1">Belongs to the LysR transcriptional regulatory family.</text>
</comment>
<dbReference type="GO" id="GO:0000976">
    <property type="term" value="F:transcription cis-regulatory region binding"/>
    <property type="evidence" value="ECO:0007669"/>
    <property type="project" value="TreeGrafter"/>
</dbReference>
<dbReference type="Pfam" id="PF03466">
    <property type="entry name" value="LysR_substrate"/>
    <property type="match status" value="1"/>
</dbReference>
<dbReference type="InterPro" id="IPR005119">
    <property type="entry name" value="LysR_subst-bd"/>
</dbReference>
<dbReference type="InterPro" id="IPR000847">
    <property type="entry name" value="LysR_HTH_N"/>
</dbReference>
<organism evidence="6 7">
    <name type="scientific">Kaistia soli DSM 19436</name>
    <dbReference type="NCBI Taxonomy" id="1122133"/>
    <lineage>
        <taxon>Bacteria</taxon>
        <taxon>Pseudomonadati</taxon>
        <taxon>Pseudomonadota</taxon>
        <taxon>Alphaproteobacteria</taxon>
        <taxon>Hyphomicrobiales</taxon>
        <taxon>Kaistiaceae</taxon>
        <taxon>Kaistia</taxon>
    </lineage>
</organism>
<keyword evidence="3 6" id="KW-0238">DNA-binding</keyword>
<protein>
    <submittedName>
        <fullName evidence="6">DNA-binding transcriptional regulator, LysR family</fullName>
    </submittedName>
</protein>
<dbReference type="SUPFAM" id="SSF46785">
    <property type="entry name" value="Winged helix' DNA-binding domain"/>
    <property type="match status" value="1"/>
</dbReference>
<evidence type="ECO:0000313" key="7">
    <source>
        <dbReference type="Proteomes" id="UP000184485"/>
    </source>
</evidence>
<evidence type="ECO:0000256" key="1">
    <source>
        <dbReference type="ARBA" id="ARBA00009437"/>
    </source>
</evidence>
<evidence type="ECO:0000313" key="6">
    <source>
        <dbReference type="EMBL" id="SHG37415.1"/>
    </source>
</evidence>
<dbReference type="Gene3D" id="1.10.10.10">
    <property type="entry name" value="Winged helix-like DNA-binding domain superfamily/Winged helix DNA-binding domain"/>
    <property type="match status" value="1"/>
</dbReference>